<name>A0ABU0CML2_9BACI</name>
<dbReference type="GO" id="GO:0000010">
    <property type="term" value="F:heptaprenyl diphosphate synthase activity"/>
    <property type="evidence" value="ECO:0007669"/>
    <property type="project" value="UniProtKB-EC"/>
</dbReference>
<sequence>MILRDSVYRDELESMLNEVQRRAYHPYAQRYVTFPDVNLFQLHFLFLFLNHSGISPTLRNHYCISQIFIQLGLDSHDDVDNRPVTDDRSIKHRQLTILSGDHFSGHYYHYLAEQGEVELIHKWAHVVKTINEDKTRLYMEQEQLSKQERIHLKQRIKRLIPESVLTWFGAPALWFDILHTFVDIFIRIEEEISPDGEFEAKVERLKTLIQRLSDHVLSSEFTLWLDKIEQAYLVIEP</sequence>
<keyword evidence="2" id="KW-1185">Reference proteome</keyword>
<organism evidence="1 2">
    <name type="scientific">Caldalkalibacillus uzonensis</name>
    <dbReference type="NCBI Taxonomy" id="353224"/>
    <lineage>
        <taxon>Bacteria</taxon>
        <taxon>Bacillati</taxon>
        <taxon>Bacillota</taxon>
        <taxon>Bacilli</taxon>
        <taxon>Bacillales</taxon>
        <taxon>Bacillaceae</taxon>
        <taxon>Caldalkalibacillus</taxon>
    </lineage>
</organism>
<dbReference type="RefSeq" id="WP_307334932.1">
    <property type="nucleotide sequence ID" value="NZ_JAUSUQ010000001.1"/>
</dbReference>
<gene>
    <name evidence="1" type="ORF">J2S00_000429</name>
</gene>
<dbReference type="Gene3D" id="1.20.120.1450">
    <property type="match status" value="1"/>
</dbReference>
<dbReference type="Pfam" id="PF07307">
    <property type="entry name" value="HEPPP_synt_1"/>
    <property type="match status" value="1"/>
</dbReference>
<evidence type="ECO:0000313" key="2">
    <source>
        <dbReference type="Proteomes" id="UP001232445"/>
    </source>
</evidence>
<dbReference type="Proteomes" id="UP001232445">
    <property type="component" value="Unassembled WGS sequence"/>
</dbReference>
<dbReference type="InterPro" id="IPR009920">
    <property type="entry name" value="HEPPP_synth_su1"/>
</dbReference>
<comment type="caution">
    <text evidence="1">The sequence shown here is derived from an EMBL/GenBank/DDBJ whole genome shotgun (WGS) entry which is preliminary data.</text>
</comment>
<dbReference type="EMBL" id="JAUSUQ010000001">
    <property type="protein sequence ID" value="MDQ0337659.1"/>
    <property type="molecule type" value="Genomic_DNA"/>
</dbReference>
<keyword evidence="1" id="KW-0808">Transferase</keyword>
<reference evidence="1 2" key="1">
    <citation type="submission" date="2023-07" db="EMBL/GenBank/DDBJ databases">
        <title>Genomic Encyclopedia of Type Strains, Phase IV (KMG-IV): sequencing the most valuable type-strain genomes for metagenomic binning, comparative biology and taxonomic classification.</title>
        <authorList>
            <person name="Goeker M."/>
        </authorList>
    </citation>
    <scope>NUCLEOTIDE SEQUENCE [LARGE SCALE GENOMIC DNA]</scope>
    <source>
        <strain evidence="1 2">DSM 17740</strain>
    </source>
</reference>
<protein>
    <submittedName>
        <fullName evidence="1">Heptaprenyl diphosphate synthase</fullName>
        <ecNumber evidence="1">2.5.1.30</ecNumber>
    </submittedName>
</protein>
<accession>A0ABU0CML2</accession>
<dbReference type="EC" id="2.5.1.30" evidence="1"/>
<evidence type="ECO:0000313" key="1">
    <source>
        <dbReference type="EMBL" id="MDQ0337659.1"/>
    </source>
</evidence>
<proteinExistence type="predicted"/>